<accession>A0A0A9A395</accession>
<reference evidence="1" key="2">
    <citation type="journal article" date="2015" name="Data Brief">
        <title>Shoot transcriptome of the giant reed, Arundo donax.</title>
        <authorList>
            <person name="Barrero R.A."/>
            <person name="Guerrero F.D."/>
            <person name="Moolhuijzen P."/>
            <person name="Goolsby J.A."/>
            <person name="Tidwell J."/>
            <person name="Bellgard S.E."/>
            <person name="Bellgard M.I."/>
        </authorList>
    </citation>
    <scope>NUCLEOTIDE SEQUENCE</scope>
    <source>
        <tissue evidence="1">Shoot tissue taken approximately 20 cm above the soil surface</tissue>
    </source>
</reference>
<dbReference type="AlphaFoldDB" id="A0A0A9A395"/>
<evidence type="ECO:0000313" key="1">
    <source>
        <dbReference type="EMBL" id="JAD44433.1"/>
    </source>
</evidence>
<dbReference type="EMBL" id="GBRH01253462">
    <property type="protein sequence ID" value="JAD44433.1"/>
    <property type="molecule type" value="Transcribed_RNA"/>
</dbReference>
<protein>
    <submittedName>
        <fullName evidence="1">Uncharacterized protein</fullName>
    </submittedName>
</protein>
<name>A0A0A9A395_ARUDO</name>
<proteinExistence type="predicted"/>
<reference evidence="1" key="1">
    <citation type="submission" date="2014-09" db="EMBL/GenBank/DDBJ databases">
        <authorList>
            <person name="Magalhaes I.L.F."/>
            <person name="Oliveira U."/>
            <person name="Santos F.R."/>
            <person name="Vidigal T.H.D.A."/>
            <person name="Brescovit A.D."/>
            <person name="Santos A.J."/>
        </authorList>
    </citation>
    <scope>NUCLEOTIDE SEQUENCE</scope>
    <source>
        <tissue evidence="1">Shoot tissue taken approximately 20 cm above the soil surface</tissue>
    </source>
</reference>
<sequence length="17" mass="1932">MFSVLTLLFGPGFYVLK</sequence>
<organism evidence="1">
    <name type="scientific">Arundo donax</name>
    <name type="common">Giant reed</name>
    <name type="synonym">Donax arundinaceus</name>
    <dbReference type="NCBI Taxonomy" id="35708"/>
    <lineage>
        <taxon>Eukaryota</taxon>
        <taxon>Viridiplantae</taxon>
        <taxon>Streptophyta</taxon>
        <taxon>Embryophyta</taxon>
        <taxon>Tracheophyta</taxon>
        <taxon>Spermatophyta</taxon>
        <taxon>Magnoliopsida</taxon>
        <taxon>Liliopsida</taxon>
        <taxon>Poales</taxon>
        <taxon>Poaceae</taxon>
        <taxon>PACMAD clade</taxon>
        <taxon>Arundinoideae</taxon>
        <taxon>Arundineae</taxon>
        <taxon>Arundo</taxon>
    </lineage>
</organism>